<feature type="domain" description="GGDEF" evidence="5">
    <location>
        <begin position="443"/>
        <end position="571"/>
    </location>
</feature>
<keyword evidence="6" id="KW-0548">Nucleotidyltransferase</keyword>
<dbReference type="Gene3D" id="3.30.450.20">
    <property type="entry name" value="PAS domain"/>
    <property type="match status" value="2"/>
</dbReference>
<dbReference type="Gene3D" id="3.30.70.270">
    <property type="match status" value="1"/>
</dbReference>
<proteinExistence type="predicted"/>
<keyword evidence="6" id="KW-0808">Transferase</keyword>
<evidence type="ECO:0000256" key="2">
    <source>
        <dbReference type="ARBA" id="ARBA00034247"/>
    </source>
</evidence>
<dbReference type="InterPro" id="IPR000160">
    <property type="entry name" value="GGDEF_dom"/>
</dbReference>
<dbReference type="InterPro" id="IPR001610">
    <property type="entry name" value="PAC"/>
</dbReference>
<dbReference type="SMART" id="SM00267">
    <property type="entry name" value="GGDEF"/>
    <property type="match status" value="1"/>
</dbReference>
<dbReference type="PANTHER" id="PTHR45138">
    <property type="entry name" value="REGULATORY COMPONENTS OF SENSORY TRANSDUCTION SYSTEM"/>
    <property type="match status" value="1"/>
</dbReference>
<dbReference type="SMART" id="SM00091">
    <property type="entry name" value="PAS"/>
    <property type="match status" value="2"/>
</dbReference>
<dbReference type="EMBL" id="CP140255">
    <property type="protein sequence ID" value="WQH13885.1"/>
    <property type="molecule type" value="Genomic_DNA"/>
</dbReference>
<dbReference type="EC" id="2.7.7.65" evidence="1"/>
<dbReference type="InterPro" id="IPR029016">
    <property type="entry name" value="GAF-like_dom_sf"/>
</dbReference>
<evidence type="ECO:0000259" key="5">
    <source>
        <dbReference type="PROSITE" id="PS50887"/>
    </source>
</evidence>
<dbReference type="PROSITE" id="PS50113">
    <property type="entry name" value="PAC"/>
    <property type="match status" value="2"/>
</dbReference>
<gene>
    <name evidence="6" type="ORF">SR894_04905</name>
</gene>
<dbReference type="NCBIfam" id="TIGR00254">
    <property type="entry name" value="GGDEF"/>
    <property type="match status" value="1"/>
</dbReference>
<dbReference type="Pfam" id="PF13426">
    <property type="entry name" value="PAS_9"/>
    <property type="match status" value="1"/>
</dbReference>
<dbReference type="Pfam" id="PF13185">
    <property type="entry name" value="GAF_2"/>
    <property type="match status" value="1"/>
</dbReference>
<dbReference type="Pfam" id="PF08448">
    <property type="entry name" value="PAS_4"/>
    <property type="match status" value="1"/>
</dbReference>
<evidence type="ECO:0000313" key="7">
    <source>
        <dbReference type="Proteomes" id="UP001324794"/>
    </source>
</evidence>
<dbReference type="CDD" id="cd01949">
    <property type="entry name" value="GGDEF"/>
    <property type="match status" value="1"/>
</dbReference>
<dbReference type="CDD" id="cd00130">
    <property type="entry name" value="PAS"/>
    <property type="match status" value="2"/>
</dbReference>
<dbReference type="InterPro" id="IPR035965">
    <property type="entry name" value="PAS-like_dom_sf"/>
</dbReference>
<evidence type="ECO:0000259" key="4">
    <source>
        <dbReference type="PROSITE" id="PS50113"/>
    </source>
</evidence>
<feature type="domain" description="PAS" evidence="3">
    <location>
        <begin position="7"/>
        <end position="82"/>
    </location>
</feature>
<feature type="domain" description="PAC" evidence="4">
    <location>
        <begin position="85"/>
        <end position="136"/>
    </location>
</feature>
<dbReference type="Pfam" id="PF00990">
    <property type="entry name" value="GGDEF"/>
    <property type="match status" value="1"/>
</dbReference>
<dbReference type="GO" id="GO:0052621">
    <property type="term" value="F:diguanylate cyclase activity"/>
    <property type="evidence" value="ECO:0007669"/>
    <property type="project" value="UniProtKB-EC"/>
</dbReference>
<dbReference type="SUPFAM" id="SSF55073">
    <property type="entry name" value="Nucleotide cyclase"/>
    <property type="match status" value="1"/>
</dbReference>
<dbReference type="InterPro" id="IPR003018">
    <property type="entry name" value="GAF"/>
</dbReference>
<dbReference type="InterPro" id="IPR029787">
    <property type="entry name" value="Nucleotide_cyclase"/>
</dbReference>
<dbReference type="Proteomes" id="UP001324794">
    <property type="component" value="Chromosome"/>
</dbReference>
<accession>A0ABZ0YP25</accession>
<dbReference type="InterPro" id="IPR043128">
    <property type="entry name" value="Rev_trsase/Diguanyl_cyclase"/>
</dbReference>
<keyword evidence="7" id="KW-1185">Reference proteome</keyword>
<dbReference type="SUPFAM" id="SSF55785">
    <property type="entry name" value="PYP-like sensor domain (PAS domain)"/>
    <property type="match status" value="2"/>
</dbReference>
<evidence type="ECO:0000259" key="3">
    <source>
        <dbReference type="PROSITE" id="PS50112"/>
    </source>
</evidence>
<sequence>MSLPFSDNDLLKASLEAISDAVLITDARLDLPGPTIVYANPAFCELSGYTAAELEGQTPRILHGPDTDRELLERLKNQLRAAETFRGETVNYRKDGTAFRMQWSIRPYPDDAEPAYFIAVQRDVTALRDLEQHRRQLQRLVDIQTRVGTAGLDLQTLREQVAQIGLVVTGADGAAVEEAMGEEMIYTATAGTALSSVGMRLPVSASLSGVCYRTQKPIHCRDTHIEPRVAREAADRVGFRSGLLVPLIYADQCFGVLKVYAARVNAFSESDMEVLSMASQVLASSLADARLFKGERDRRRLLVDSLPILIAFIDQKVRYREINATYTRWYDRPADQILGRPVADVMGQAAYNNIRPYILAALAGEHVTFESLFPHPNGRVIPVVVDYTPERGAQGDIKGFYALVRDISDLKRAERDHLTGTLNRRGFDERLEVVCATAKRYRRPVALIFLDIDHFKSINDRYGHSVGDSVLTAVSHELCEAVRESDVVCRWGGEEFAILAPETTLDEAEKLAERLRKTLADRQHPAVGHVTASFGVAELAGEENEIDFIQRADKALYAAKTAGRNRVEWAN</sequence>
<organism evidence="6 7">
    <name type="scientific">Vreelandella neptunia</name>
    <dbReference type="NCBI Taxonomy" id="115551"/>
    <lineage>
        <taxon>Bacteria</taxon>
        <taxon>Pseudomonadati</taxon>
        <taxon>Pseudomonadota</taxon>
        <taxon>Gammaproteobacteria</taxon>
        <taxon>Oceanospirillales</taxon>
        <taxon>Halomonadaceae</taxon>
        <taxon>Vreelandella</taxon>
    </lineage>
</organism>
<dbReference type="PANTHER" id="PTHR45138:SF9">
    <property type="entry name" value="DIGUANYLATE CYCLASE DGCM-RELATED"/>
    <property type="match status" value="1"/>
</dbReference>
<evidence type="ECO:0000256" key="1">
    <source>
        <dbReference type="ARBA" id="ARBA00012528"/>
    </source>
</evidence>
<reference evidence="6 7" key="1">
    <citation type="submission" date="2023-11" db="EMBL/GenBank/DDBJ databases">
        <title>MicrobeMod: A computational toolkit for identifying prokaryotic methylation and restriction-modification with nanopore sequencing.</title>
        <authorList>
            <person name="Crits-Christoph A."/>
            <person name="Kang S.C."/>
            <person name="Lee H."/>
            <person name="Ostrov N."/>
        </authorList>
    </citation>
    <scope>NUCLEOTIDE SEQUENCE [LARGE SCALE GENOMIC DNA]</scope>
    <source>
        <strain evidence="6 7">ATCC BAA-805</strain>
    </source>
</reference>
<dbReference type="SUPFAM" id="SSF55781">
    <property type="entry name" value="GAF domain-like"/>
    <property type="match status" value="1"/>
</dbReference>
<dbReference type="InterPro" id="IPR013656">
    <property type="entry name" value="PAS_4"/>
</dbReference>
<dbReference type="PROSITE" id="PS50887">
    <property type="entry name" value="GGDEF"/>
    <property type="match status" value="1"/>
</dbReference>
<protein>
    <recommendedName>
        <fullName evidence="1">diguanylate cyclase</fullName>
        <ecNumber evidence="1">2.7.7.65</ecNumber>
    </recommendedName>
</protein>
<comment type="catalytic activity">
    <reaction evidence="2">
        <text>2 GTP = 3',3'-c-di-GMP + 2 diphosphate</text>
        <dbReference type="Rhea" id="RHEA:24898"/>
        <dbReference type="ChEBI" id="CHEBI:33019"/>
        <dbReference type="ChEBI" id="CHEBI:37565"/>
        <dbReference type="ChEBI" id="CHEBI:58805"/>
        <dbReference type="EC" id="2.7.7.65"/>
    </reaction>
</comment>
<dbReference type="InterPro" id="IPR000014">
    <property type="entry name" value="PAS"/>
</dbReference>
<dbReference type="NCBIfam" id="TIGR00229">
    <property type="entry name" value="sensory_box"/>
    <property type="match status" value="2"/>
</dbReference>
<name>A0ABZ0YP25_9GAMM</name>
<feature type="domain" description="PAC" evidence="4">
    <location>
        <begin position="367"/>
        <end position="419"/>
    </location>
</feature>
<dbReference type="PROSITE" id="PS50112">
    <property type="entry name" value="PAS"/>
    <property type="match status" value="1"/>
</dbReference>
<dbReference type="InterPro" id="IPR050469">
    <property type="entry name" value="Diguanylate_Cyclase"/>
</dbReference>
<dbReference type="RefSeq" id="WP_133731256.1">
    <property type="nucleotide sequence ID" value="NZ_CP140255.1"/>
</dbReference>
<evidence type="ECO:0000313" key="6">
    <source>
        <dbReference type="EMBL" id="WQH13885.1"/>
    </source>
</evidence>
<dbReference type="InterPro" id="IPR000700">
    <property type="entry name" value="PAS-assoc_C"/>
</dbReference>
<dbReference type="SMART" id="SM00086">
    <property type="entry name" value="PAC"/>
    <property type="match status" value="2"/>
</dbReference>
<dbReference type="Gene3D" id="3.30.450.40">
    <property type="match status" value="1"/>
</dbReference>
<dbReference type="SMART" id="SM00065">
    <property type="entry name" value="GAF"/>
    <property type="match status" value="1"/>
</dbReference>